<dbReference type="RefSeq" id="WP_301126586.1">
    <property type="nucleotide sequence ID" value="NZ_JAUHPV010000002.1"/>
</dbReference>
<dbReference type="SUPFAM" id="SSF56574">
    <property type="entry name" value="Serpins"/>
    <property type="match status" value="1"/>
</dbReference>
<proteinExistence type="inferred from homology"/>
<feature type="domain" description="Serpin" evidence="2">
    <location>
        <begin position="28"/>
        <end position="384"/>
    </location>
</feature>
<dbReference type="InterPro" id="IPR042185">
    <property type="entry name" value="Serpin_sf_2"/>
</dbReference>
<dbReference type="Proteomes" id="UP001172738">
    <property type="component" value="Unassembled WGS sequence"/>
</dbReference>
<accession>A0ABT8FZ94</accession>
<dbReference type="PANTHER" id="PTHR11461:SF211">
    <property type="entry name" value="GH10112P-RELATED"/>
    <property type="match status" value="1"/>
</dbReference>
<dbReference type="EMBL" id="JAUHPV010000002">
    <property type="protein sequence ID" value="MDN4472208.1"/>
    <property type="molecule type" value="Genomic_DNA"/>
</dbReference>
<evidence type="ECO:0000256" key="1">
    <source>
        <dbReference type="RuleBase" id="RU000411"/>
    </source>
</evidence>
<dbReference type="Gene3D" id="3.30.497.10">
    <property type="entry name" value="Antithrombin, subunit I, domain 2"/>
    <property type="match status" value="1"/>
</dbReference>
<dbReference type="InterPro" id="IPR023795">
    <property type="entry name" value="Serpin_CS"/>
</dbReference>
<keyword evidence="4" id="KW-1185">Reference proteome</keyword>
<comment type="similarity">
    <text evidence="1">Belongs to the serpin family.</text>
</comment>
<sequence>MTSTGPSNPAPSRAEANELASAANDAGLAIFRAAAEDADNAVVSPLSIALAFGMIKVGASGPVSDALDSLFGYPATGMDMLARFRALATAMTRDEAATVQIANRAFLDQGFTANPEWANAIGTWLDAGIEALPLSSDPSGARRRINAWTSDRTEGMIPELLPVSMPGPDSQLLLVNTVYLRAEWERQFTRDDTWDEDFTLLDGSTIDSEMMHRTIDTSFVVDDHVSAIRLPYLGMLEMVILVPPAEDFTRVRGGWDQSMLDELDSRWSDGKVELTMPRFEAESRVDLRDTIETRLGVSGLFESPGLDGIGEDLGLSGAVHAVKMLVDEEGTEAAAATAIDIMFMGSVPEPSAPPVVIRVDRPFLYAIRHVGTGAIAFAGQVTAPVAPEERPGHTRV</sequence>
<name>A0ABT8FZ94_9MICO</name>
<comment type="caution">
    <text evidence="3">The sequence shown here is derived from an EMBL/GenBank/DDBJ whole genome shotgun (WGS) entry which is preliminary data.</text>
</comment>
<dbReference type="InterPro" id="IPR023796">
    <property type="entry name" value="Serpin_dom"/>
</dbReference>
<gene>
    <name evidence="3" type="ORF">QQX04_04285</name>
</gene>
<dbReference type="PANTHER" id="PTHR11461">
    <property type="entry name" value="SERINE PROTEASE INHIBITOR, SERPIN"/>
    <property type="match status" value="1"/>
</dbReference>
<dbReference type="SMART" id="SM00093">
    <property type="entry name" value="SERPIN"/>
    <property type="match status" value="1"/>
</dbReference>
<dbReference type="PROSITE" id="PS00284">
    <property type="entry name" value="SERPIN"/>
    <property type="match status" value="1"/>
</dbReference>
<protein>
    <submittedName>
        <fullName evidence="3">Serpin family protein</fullName>
    </submittedName>
</protein>
<organism evidence="3 4">
    <name type="scientific">Demequina zhanjiangensis</name>
    <dbReference type="NCBI Taxonomy" id="3051659"/>
    <lineage>
        <taxon>Bacteria</taxon>
        <taxon>Bacillati</taxon>
        <taxon>Actinomycetota</taxon>
        <taxon>Actinomycetes</taxon>
        <taxon>Micrococcales</taxon>
        <taxon>Demequinaceae</taxon>
        <taxon>Demequina</taxon>
    </lineage>
</organism>
<dbReference type="InterPro" id="IPR042178">
    <property type="entry name" value="Serpin_sf_1"/>
</dbReference>
<evidence type="ECO:0000313" key="4">
    <source>
        <dbReference type="Proteomes" id="UP001172738"/>
    </source>
</evidence>
<reference evidence="3" key="1">
    <citation type="submission" date="2023-06" db="EMBL/GenBank/DDBJ databases">
        <title>SYSU T00b26.</title>
        <authorList>
            <person name="Gao L."/>
            <person name="Fang B.-Z."/>
            <person name="Li W.-J."/>
        </authorList>
    </citation>
    <scope>NUCLEOTIDE SEQUENCE</scope>
    <source>
        <strain evidence="3">SYSU T00b26</strain>
    </source>
</reference>
<dbReference type="Gene3D" id="2.30.39.10">
    <property type="entry name" value="Alpha-1-antitrypsin, domain 1"/>
    <property type="match status" value="1"/>
</dbReference>
<evidence type="ECO:0000259" key="2">
    <source>
        <dbReference type="SMART" id="SM00093"/>
    </source>
</evidence>
<dbReference type="Pfam" id="PF00079">
    <property type="entry name" value="Serpin"/>
    <property type="match status" value="1"/>
</dbReference>
<dbReference type="InterPro" id="IPR000215">
    <property type="entry name" value="Serpin_fam"/>
</dbReference>
<dbReference type="InterPro" id="IPR036186">
    <property type="entry name" value="Serpin_sf"/>
</dbReference>
<evidence type="ECO:0000313" key="3">
    <source>
        <dbReference type="EMBL" id="MDN4472208.1"/>
    </source>
</evidence>